<dbReference type="RefSeq" id="WP_040113717.1">
    <property type="nucleotide sequence ID" value="NZ_CP006906.1"/>
</dbReference>
<reference evidence="1 2" key="1">
    <citation type="journal article" date="2015" name="Infect. Genet. Evol.">
        <title>Genomic sequences of six botulinum neurotoxin-producing strains representing three clostridial species illustrate the mobility and diversity of botulinum neurotoxin genes.</title>
        <authorList>
            <person name="Smith T.J."/>
            <person name="Hill K.K."/>
            <person name="Xie G."/>
            <person name="Foley B.T."/>
            <person name="Williamson C.H."/>
            <person name="Foster J.T."/>
            <person name="Johnson S.L."/>
            <person name="Chertkov O."/>
            <person name="Teshima H."/>
            <person name="Gibbons H.S."/>
            <person name="Johnsky L.A."/>
            <person name="Karavis M.A."/>
            <person name="Smith L.A."/>
        </authorList>
    </citation>
    <scope>NUCLEOTIDE SEQUENCE [LARGE SCALE GENOMIC DNA]</scope>
    <source>
        <strain evidence="1">Sullivan</strain>
        <plasmid evidence="2">Plasmid pCBJ</plasmid>
    </source>
</reference>
<protein>
    <submittedName>
        <fullName evidence="1">Uncharacterized protein</fullName>
    </submittedName>
</protein>
<dbReference type="EMBL" id="CP006906">
    <property type="protein sequence ID" value="AIY85228.1"/>
    <property type="molecule type" value="Genomic_DNA"/>
</dbReference>
<dbReference type="AlphaFoldDB" id="A0A0A7G047"/>
<sequence>MEMKIINLDTWEKDMIDYIASFDADASGENGEDYLIDKNYKSNTEYWIDKVKNSNITFKSKVECVMDQLIETYYAYRYKEYGVISIDEKTLAVAFSCEYK</sequence>
<evidence type="ECO:0000313" key="1">
    <source>
        <dbReference type="EMBL" id="AIY85228.1"/>
    </source>
</evidence>
<organism evidence="1 2">
    <name type="scientific">Clostridium baratii str. Sullivan</name>
    <dbReference type="NCBI Taxonomy" id="1415775"/>
    <lineage>
        <taxon>Bacteria</taxon>
        <taxon>Bacillati</taxon>
        <taxon>Bacillota</taxon>
        <taxon>Clostridia</taxon>
        <taxon>Eubacteriales</taxon>
        <taxon>Clostridiaceae</taxon>
        <taxon>Clostridium</taxon>
    </lineage>
</organism>
<keyword evidence="1" id="KW-0614">Plasmid</keyword>
<evidence type="ECO:0000313" key="2">
    <source>
        <dbReference type="Proteomes" id="UP000030635"/>
    </source>
</evidence>
<dbReference type="HOGENOM" id="CLU_2300846_0_0_9"/>
<dbReference type="Proteomes" id="UP000030635">
    <property type="component" value="Plasmid pCBJ"/>
</dbReference>
<geneLocation type="plasmid" evidence="1 2">
    <name>pCBJ</name>
</geneLocation>
<gene>
    <name evidence="1" type="ORF">U729_3187</name>
</gene>
<dbReference type="KEGG" id="cbv:U729_3187"/>
<keyword evidence="2" id="KW-1185">Reference proteome</keyword>
<name>A0A0A7G047_9CLOT</name>
<proteinExistence type="predicted"/>
<accession>A0A0A7G047</accession>